<dbReference type="InterPro" id="IPR007527">
    <property type="entry name" value="Znf_SWIM"/>
</dbReference>
<dbReference type="PROSITE" id="PS50966">
    <property type="entry name" value="ZF_SWIM"/>
    <property type="match status" value="1"/>
</dbReference>
<comment type="similarity">
    <text evidence="1 6">Belongs to the FHY3/FAR1 family.</text>
</comment>
<keyword evidence="4 6" id="KW-0862">Zinc</keyword>
<dbReference type="InterPro" id="IPR006564">
    <property type="entry name" value="Znf_PMZ"/>
</dbReference>
<reference evidence="10" key="1">
    <citation type="journal article" date="2018" name="Gigascience">
        <title>Genome assembly of the Pink Ipe (Handroanthus impetiginosus, Bignoniaceae), a highly valued, ecologically keystone Neotropical timber forest tree.</title>
        <authorList>
            <person name="Silva-Junior O.B."/>
            <person name="Grattapaglia D."/>
            <person name="Novaes E."/>
            <person name="Collevatti R.G."/>
        </authorList>
    </citation>
    <scope>NUCLEOTIDE SEQUENCE [LARGE SCALE GENOMIC DNA]</scope>
    <source>
        <strain evidence="10">cv. UFG-1</strain>
    </source>
</reference>
<dbReference type="InterPro" id="IPR004330">
    <property type="entry name" value="FAR1_DNA_bnd_dom"/>
</dbReference>
<evidence type="ECO:0000256" key="4">
    <source>
        <dbReference type="ARBA" id="ARBA00022833"/>
    </source>
</evidence>
<comment type="caution">
    <text evidence="9">The sequence shown here is derived from an EMBL/GenBank/DDBJ whole genome shotgun (WGS) entry which is preliminary data.</text>
</comment>
<keyword evidence="3 5" id="KW-0863">Zinc-finger</keyword>
<accession>A0A2G9I7C5</accession>
<feature type="region of interest" description="Disordered" evidence="7">
    <location>
        <begin position="219"/>
        <end position="241"/>
    </location>
</feature>
<evidence type="ECO:0000256" key="7">
    <source>
        <dbReference type="SAM" id="MobiDB-lite"/>
    </source>
</evidence>
<evidence type="ECO:0000256" key="1">
    <source>
        <dbReference type="ARBA" id="ARBA00005889"/>
    </source>
</evidence>
<dbReference type="GO" id="GO:0008270">
    <property type="term" value="F:zinc ion binding"/>
    <property type="evidence" value="ECO:0007669"/>
    <property type="project" value="UniProtKB-UniRule"/>
</dbReference>
<keyword evidence="2 6" id="KW-0479">Metal-binding</keyword>
<dbReference type="SMART" id="SM00575">
    <property type="entry name" value="ZnF_PMZ"/>
    <property type="match status" value="1"/>
</dbReference>
<protein>
    <recommendedName>
        <fullName evidence="6">Protein FAR1-RELATED SEQUENCE</fullName>
    </recommendedName>
</protein>
<keyword evidence="10" id="KW-1185">Reference proteome</keyword>
<dbReference type="PANTHER" id="PTHR31669">
    <property type="entry name" value="PROTEIN FAR1-RELATED SEQUENCE 10-RELATED"/>
    <property type="match status" value="1"/>
</dbReference>
<proteinExistence type="inferred from homology"/>
<keyword evidence="6" id="KW-0539">Nucleus</keyword>
<organism evidence="9 10">
    <name type="scientific">Handroanthus impetiginosus</name>
    <dbReference type="NCBI Taxonomy" id="429701"/>
    <lineage>
        <taxon>Eukaryota</taxon>
        <taxon>Viridiplantae</taxon>
        <taxon>Streptophyta</taxon>
        <taxon>Embryophyta</taxon>
        <taxon>Tracheophyta</taxon>
        <taxon>Spermatophyta</taxon>
        <taxon>Magnoliopsida</taxon>
        <taxon>eudicotyledons</taxon>
        <taxon>Gunneridae</taxon>
        <taxon>Pentapetalae</taxon>
        <taxon>asterids</taxon>
        <taxon>lamiids</taxon>
        <taxon>Lamiales</taxon>
        <taxon>Bignoniaceae</taxon>
        <taxon>Crescentiina</taxon>
        <taxon>Tabebuia alliance</taxon>
        <taxon>Handroanthus</taxon>
    </lineage>
</organism>
<dbReference type="Pfam" id="PF03101">
    <property type="entry name" value="FAR1"/>
    <property type="match status" value="1"/>
</dbReference>
<dbReference type="Proteomes" id="UP000231279">
    <property type="component" value="Unassembled WGS sequence"/>
</dbReference>
<comment type="subcellular location">
    <subcellularLocation>
        <location evidence="6">Nucleus</location>
    </subcellularLocation>
</comment>
<evidence type="ECO:0000256" key="3">
    <source>
        <dbReference type="ARBA" id="ARBA00022771"/>
    </source>
</evidence>
<dbReference type="OrthoDB" id="742364at2759"/>
<name>A0A2G9I7C5_9LAMI</name>
<dbReference type="AlphaFoldDB" id="A0A2G9I7C5"/>
<dbReference type="InterPro" id="IPR031052">
    <property type="entry name" value="FHY3/FAR1"/>
</dbReference>
<dbReference type="InterPro" id="IPR018289">
    <property type="entry name" value="MULE_transposase_dom"/>
</dbReference>
<evidence type="ECO:0000313" key="10">
    <source>
        <dbReference type="Proteomes" id="UP000231279"/>
    </source>
</evidence>
<sequence length="867" mass="99031">MRIDLEHPSCGNNKGSGLLNDTARFEVSKGGEATVTAPRIGGYDDTWKLPDGDGVTMSCQKSLEPHDSVEFESKEDAFKYYKDYAASVGFSAIIKASRRSRISGKFIDAKFVCTRYGSKRGSCLSENSQLTDVTSSIPVKKKRGRINRSWSKTDCKACMHVKRRQDGRWIISSFIREHNHDLVRGQAGVRDTDISKFNLHPSNAVRVRQKKTCMSMSQQSGQMQKAEGHDSISSSSSGLRLGSREGDAQVMLEYFASMQDGNPYFFYALDFNGEQLLKNVFWVDAKGRIDYQNFGDVVLLDTMYRKNEFKLPFVPFIGMNNHFQLLLLGNALVADGSKSTYVWLMHAWVRSMHGQAPKVILTDQEPALKEAIAEVLPGSRHCYCLWHILSKMQEKIGSVIRKHENFTNKFYKCILKSQTEAQFEKRWWKLVDRFDLRNDEWIQSLYDDRLRWVPTLLKDVFLAGLSSIQRLESIASLLDKCLLRKTSLKEFLHQYNIMLQEKYEDEAKEDFNTWHGQPGLKSPSPYGKQMATIYTHAVFKKFQVEVLGVVACHPKIEMKDGATTTFKVQDYEENQVYKVTWNEKTSDTSCSCLLFEYNGFLCRHVMIVLQISGVNNIPAKYILKRWTKDAKNRETMTQVGSVESRNQRYNGFCQHACKLGDEGSLCQETYSIAFAALEEALRKCESINNSVHPNPHPNDDLHEFEEVIRGKFTSRTNKEGIISRKEKVHPEQEVTITGMHWWDQMGYLNIRASALDCSYGSEERVQGVGQVNLRVPTTGEISCNSEKVQVEQLNAIAPNGSECYHNQAHIQGLGQLNSTASANDAHRFCLERLHQMGQLHFRSQNVQNSLLIHPNKQNQQFKIMERL</sequence>
<dbReference type="PANTHER" id="PTHR31669:SF62">
    <property type="entry name" value="PROTEIN FAR1-RELATED SEQUENCE 1"/>
    <property type="match status" value="1"/>
</dbReference>
<evidence type="ECO:0000313" key="9">
    <source>
        <dbReference type="EMBL" id="PIN25665.1"/>
    </source>
</evidence>
<gene>
    <name evidence="9" type="ORF">CDL12_01589</name>
</gene>
<dbReference type="STRING" id="429701.A0A2G9I7C5"/>
<evidence type="ECO:0000256" key="5">
    <source>
        <dbReference type="PROSITE-ProRule" id="PRU00325"/>
    </source>
</evidence>
<dbReference type="Pfam" id="PF04434">
    <property type="entry name" value="SWIM"/>
    <property type="match status" value="1"/>
</dbReference>
<evidence type="ECO:0000256" key="6">
    <source>
        <dbReference type="RuleBase" id="RU367018"/>
    </source>
</evidence>
<comment type="function">
    <text evidence="6">Putative transcription activator involved in regulating light control of development.</text>
</comment>
<evidence type="ECO:0000256" key="2">
    <source>
        <dbReference type="ARBA" id="ARBA00022723"/>
    </source>
</evidence>
<dbReference type="Pfam" id="PF10551">
    <property type="entry name" value="MULE"/>
    <property type="match status" value="1"/>
</dbReference>
<dbReference type="EMBL" id="NKXS01000197">
    <property type="protein sequence ID" value="PIN25665.1"/>
    <property type="molecule type" value="Genomic_DNA"/>
</dbReference>
<evidence type="ECO:0000259" key="8">
    <source>
        <dbReference type="PROSITE" id="PS50966"/>
    </source>
</evidence>
<feature type="domain" description="SWIM-type" evidence="8">
    <location>
        <begin position="577"/>
        <end position="613"/>
    </location>
</feature>
<dbReference type="GO" id="GO:0006355">
    <property type="term" value="P:regulation of DNA-templated transcription"/>
    <property type="evidence" value="ECO:0007669"/>
    <property type="project" value="UniProtKB-UniRule"/>
</dbReference>
<dbReference type="GO" id="GO:0005634">
    <property type="term" value="C:nucleus"/>
    <property type="evidence" value="ECO:0007669"/>
    <property type="project" value="UniProtKB-SubCell"/>
</dbReference>